<dbReference type="SUPFAM" id="SSF46934">
    <property type="entry name" value="UBA-like"/>
    <property type="match status" value="1"/>
</dbReference>
<feature type="compositionally biased region" description="Polar residues" evidence="1">
    <location>
        <begin position="447"/>
        <end position="456"/>
    </location>
</feature>
<feature type="compositionally biased region" description="Acidic residues" evidence="1">
    <location>
        <begin position="301"/>
        <end position="312"/>
    </location>
</feature>
<gene>
    <name evidence="2" type="ORF">APZ42_011510</name>
</gene>
<name>A0A162SRS3_9CRUS</name>
<proteinExistence type="predicted"/>
<feature type="region of interest" description="Disordered" evidence="1">
    <location>
        <begin position="100"/>
        <end position="183"/>
    </location>
</feature>
<evidence type="ECO:0000256" key="1">
    <source>
        <dbReference type="SAM" id="MobiDB-lite"/>
    </source>
</evidence>
<dbReference type="STRING" id="35525.A0A162SRS3"/>
<sequence length="563" mass="62740">MDLTKEELSKKFELSDDDIPPWATSLFEKMKAEICAEVHAKVAYSMRIMLDQFHEDLKLSLQSLQVPIKDVCFCQEVDAREMCKDKYAVLCASHHVMTKEEKKRLKRAKKEEKKINKQQKNVSESDTDNEKNTEASFTTVTHPIPAQKYDPTKAPPVPPRKTSPKKTSVTSPVTSPSDTLSQLSDEISRNTELLVHLTDGLNMDRQELINGSVETLNIEERTFQFQLSTDGQNEFATSQGETKESLNEEKLNNQANPVSEAVETVFSPSDSEFEVISMPHNITSGSKYTPLPGDTSALMSDYDDSSSDGFDSETEHEFKDCKQPSLDVSSNLQPGGSLYPDLELKKMSLSLLSSTTSTLLDGYVSSCSTDGAVAVKSTVIEIERERSPYCVPPEDVENINSQEIVHNQPLPSEFLRDRKPYSHVPLEEPKQAPPQAPQQQTQVPKVSQPSQQNQRDSTYRVDNLPESLWDEALTVAAQTYNAAKSAVGTLADTFVPGVAAQAVATNPQPRNSPVRIQPAYRVEMAEKEQKLFEMGFLDHGLNATLLVRHNGDMDRVIAELIEP</sequence>
<feature type="compositionally biased region" description="Low complexity" evidence="1">
    <location>
        <begin position="165"/>
        <end position="177"/>
    </location>
</feature>
<accession>A0A162SRS3</accession>
<evidence type="ECO:0008006" key="4">
    <source>
        <dbReference type="Google" id="ProtNLM"/>
    </source>
</evidence>
<dbReference type="Proteomes" id="UP000076858">
    <property type="component" value="Unassembled WGS sequence"/>
</dbReference>
<dbReference type="AlphaFoldDB" id="A0A162SRS3"/>
<feature type="compositionally biased region" description="Low complexity" evidence="1">
    <location>
        <begin position="437"/>
        <end position="446"/>
    </location>
</feature>
<keyword evidence="3" id="KW-1185">Reference proteome</keyword>
<feature type="region of interest" description="Disordered" evidence="1">
    <location>
        <begin position="281"/>
        <end position="324"/>
    </location>
</feature>
<feature type="region of interest" description="Disordered" evidence="1">
    <location>
        <begin position="424"/>
        <end position="458"/>
    </location>
</feature>
<feature type="compositionally biased region" description="Basic and acidic residues" evidence="1">
    <location>
        <begin position="313"/>
        <end position="322"/>
    </location>
</feature>
<protein>
    <recommendedName>
        <fullName evidence="4">UBA domain-containing protein</fullName>
    </recommendedName>
</protein>
<dbReference type="Gene3D" id="1.10.8.10">
    <property type="entry name" value="DNA helicase RuvA subunit, C-terminal domain"/>
    <property type="match status" value="1"/>
</dbReference>
<dbReference type="CDD" id="cd14319">
    <property type="entry name" value="UBA_NBR1"/>
    <property type="match status" value="1"/>
</dbReference>
<organism evidence="2 3">
    <name type="scientific">Daphnia magna</name>
    <dbReference type="NCBI Taxonomy" id="35525"/>
    <lineage>
        <taxon>Eukaryota</taxon>
        <taxon>Metazoa</taxon>
        <taxon>Ecdysozoa</taxon>
        <taxon>Arthropoda</taxon>
        <taxon>Crustacea</taxon>
        <taxon>Branchiopoda</taxon>
        <taxon>Diplostraca</taxon>
        <taxon>Cladocera</taxon>
        <taxon>Anomopoda</taxon>
        <taxon>Daphniidae</taxon>
        <taxon>Daphnia</taxon>
    </lineage>
</organism>
<feature type="compositionally biased region" description="Basic and acidic residues" evidence="1">
    <location>
        <begin position="100"/>
        <end position="115"/>
    </location>
</feature>
<reference evidence="2 3" key="1">
    <citation type="submission" date="2016-03" db="EMBL/GenBank/DDBJ databases">
        <title>EvidentialGene: Evidence-directed Construction of Genes on Genomes.</title>
        <authorList>
            <person name="Gilbert D.G."/>
            <person name="Choi J.-H."/>
            <person name="Mockaitis K."/>
            <person name="Colbourne J."/>
            <person name="Pfrender M."/>
        </authorList>
    </citation>
    <scope>NUCLEOTIDE SEQUENCE [LARGE SCALE GENOMIC DNA]</scope>
    <source>
        <strain evidence="2 3">Xinb3</strain>
        <tissue evidence="2">Complete organism</tissue>
    </source>
</reference>
<evidence type="ECO:0000313" key="2">
    <source>
        <dbReference type="EMBL" id="KZS21572.1"/>
    </source>
</evidence>
<dbReference type="OrthoDB" id="661148at2759"/>
<evidence type="ECO:0000313" key="3">
    <source>
        <dbReference type="Proteomes" id="UP000076858"/>
    </source>
</evidence>
<dbReference type="InterPro" id="IPR009060">
    <property type="entry name" value="UBA-like_sf"/>
</dbReference>
<comment type="caution">
    <text evidence="2">The sequence shown here is derived from an EMBL/GenBank/DDBJ whole genome shotgun (WGS) entry which is preliminary data.</text>
</comment>
<dbReference type="EMBL" id="LRGB01000024">
    <property type="protein sequence ID" value="KZS21572.1"/>
    <property type="molecule type" value="Genomic_DNA"/>
</dbReference>